<dbReference type="GO" id="GO:0046872">
    <property type="term" value="F:metal ion binding"/>
    <property type="evidence" value="ECO:0007669"/>
    <property type="project" value="UniProtKB-KW"/>
</dbReference>
<dbReference type="PROSITE" id="PS51007">
    <property type="entry name" value="CYTC"/>
    <property type="match status" value="1"/>
</dbReference>
<sequence>MSGDLQVNKILGAVLATGLVIMGVKLGAEAIYHREAPEKAGYHIEVADTGGEGGAAAAVDTPPDWGTVIPTADIAAGEKTFQTKCTSCHNNANGGPNAIGPNLWGVVGRPVASHPGMDYSDAMKAHAKEVPNWSWDAIYAFLGAPSKVVKGTKMTFVGVKKPEDRINLIAYLHSQGSTGYAVPAPNPAAASEGAAASPAAAEAASK</sequence>
<dbReference type="PANTHER" id="PTHR11961">
    <property type="entry name" value="CYTOCHROME C"/>
    <property type="match status" value="1"/>
</dbReference>
<keyword evidence="5 6" id="KW-0408">Iron</keyword>
<dbReference type="InterPro" id="IPR009056">
    <property type="entry name" value="Cyt_c-like_dom"/>
</dbReference>
<evidence type="ECO:0000256" key="5">
    <source>
        <dbReference type="ARBA" id="ARBA00023004"/>
    </source>
</evidence>
<proteinExistence type="predicted"/>
<dbReference type="Gene3D" id="1.10.760.10">
    <property type="entry name" value="Cytochrome c-like domain"/>
    <property type="match status" value="1"/>
</dbReference>
<dbReference type="STRING" id="260084.SAMN02927928_3287"/>
<accession>A0A1G4T570</accession>
<evidence type="ECO:0000256" key="4">
    <source>
        <dbReference type="ARBA" id="ARBA00022982"/>
    </source>
</evidence>
<dbReference type="OrthoDB" id="9805828at2"/>
<evidence type="ECO:0000313" key="9">
    <source>
        <dbReference type="EMBL" id="SCW76612.1"/>
    </source>
</evidence>
<evidence type="ECO:0000256" key="1">
    <source>
        <dbReference type="ARBA" id="ARBA00022448"/>
    </source>
</evidence>
<dbReference type="Proteomes" id="UP000199150">
    <property type="component" value="Unassembled WGS sequence"/>
</dbReference>
<keyword evidence="1" id="KW-0813">Transport</keyword>
<evidence type="ECO:0000256" key="7">
    <source>
        <dbReference type="SAM" id="MobiDB-lite"/>
    </source>
</evidence>
<organism evidence="9 10">
    <name type="scientific">Asticcacaulis taihuensis</name>
    <dbReference type="NCBI Taxonomy" id="260084"/>
    <lineage>
        <taxon>Bacteria</taxon>
        <taxon>Pseudomonadati</taxon>
        <taxon>Pseudomonadota</taxon>
        <taxon>Alphaproteobacteria</taxon>
        <taxon>Caulobacterales</taxon>
        <taxon>Caulobacteraceae</taxon>
        <taxon>Asticcacaulis</taxon>
    </lineage>
</organism>
<dbReference type="EMBL" id="FMTS01000006">
    <property type="protein sequence ID" value="SCW76612.1"/>
    <property type="molecule type" value="Genomic_DNA"/>
</dbReference>
<name>A0A1G4T570_9CAUL</name>
<dbReference type="Pfam" id="PF00034">
    <property type="entry name" value="Cytochrom_C"/>
    <property type="match status" value="1"/>
</dbReference>
<keyword evidence="2 6" id="KW-0349">Heme</keyword>
<feature type="compositionally biased region" description="Low complexity" evidence="7">
    <location>
        <begin position="187"/>
        <end position="206"/>
    </location>
</feature>
<dbReference type="GO" id="GO:0020037">
    <property type="term" value="F:heme binding"/>
    <property type="evidence" value="ECO:0007669"/>
    <property type="project" value="InterPro"/>
</dbReference>
<gene>
    <name evidence="9" type="ORF">SAMN02927928_3287</name>
</gene>
<dbReference type="AlphaFoldDB" id="A0A1G4T570"/>
<reference evidence="10" key="1">
    <citation type="submission" date="2016-10" db="EMBL/GenBank/DDBJ databases">
        <authorList>
            <person name="Varghese N."/>
            <person name="Submissions S."/>
        </authorList>
    </citation>
    <scope>NUCLEOTIDE SEQUENCE [LARGE SCALE GENOMIC DNA]</scope>
    <source>
        <strain evidence="10">CGMCC 1.3431</strain>
    </source>
</reference>
<feature type="domain" description="Cytochrome c" evidence="8">
    <location>
        <begin position="72"/>
        <end position="176"/>
    </location>
</feature>
<evidence type="ECO:0000256" key="3">
    <source>
        <dbReference type="ARBA" id="ARBA00022723"/>
    </source>
</evidence>
<keyword evidence="4" id="KW-0249">Electron transport</keyword>
<protein>
    <submittedName>
        <fullName evidence="9">Cytochrome c</fullName>
    </submittedName>
</protein>
<dbReference type="SUPFAM" id="SSF46626">
    <property type="entry name" value="Cytochrome c"/>
    <property type="match status" value="1"/>
</dbReference>
<keyword evidence="10" id="KW-1185">Reference proteome</keyword>
<dbReference type="PRINTS" id="PR00604">
    <property type="entry name" value="CYTCHRMECIAB"/>
</dbReference>
<dbReference type="RefSeq" id="WP_090650108.1">
    <property type="nucleotide sequence ID" value="NZ_CBCRYE010000010.1"/>
</dbReference>
<feature type="region of interest" description="Disordered" evidence="7">
    <location>
        <begin position="182"/>
        <end position="206"/>
    </location>
</feature>
<dbReference type="InterPro" id="IPR036909">
    <property type="entry name" value="Cyt_c-like_dom_sf"/>
</dbReference>
<evidence type="ECO:0000256" key="6">
    <source>
        <dbReference type="PROSITE-ProRule" id="PRU00433"/>
    </source>
</evidence>
<evidence type="ECO:0000256" key="2">
    <source>
        <dbReference type="ARBA" id="ARBA00022617"/>
    </source>
</evidence>
<dbReference type="InterPro" id="IPR002327">
    <property type="entry name" value="Cyt_c_1A/1B"/>
</dbReference>
<dbReference type="GO" id="GO:0009055">
    <property type="term" value="F:electron transfer activity"/>
    <property type="evidence" value="ECO:0007669"/>
    <property type="project" value="InterPro"/>
</dbReference>
<evidence type="ECO:0000313" key="10">
    <source>
        <dbReference type="Proteomes" id="UP000199150"/>
    </source>
</evidence>
<keyword evidence="3 6" id="KW-0479">Metal-binding</keyword>
<evidence type="ECO:0000259" key="8">
    <source>
        <dbReference type="PROSITE" id="PS51007"/>
    </source>
</evidence>